<reference evidence="2" key="1">
    <citation type="submission" date="2023-06" db="EMBL/GenBank/DDBJ databases">
        <authorList>
            <person name="Jiang Y."/>
            <person name="Liu Q."/>
        </authorList>
    </citation>
    <scope>NUCLEOTIDE SEQUENCE</scope>
    <source>
        <strain evidence="2">CGMCC 1.12090</strain>
    </source>
</reference>
<comment type="caution">
    <text evidence="2">The sequence shown here is derived from an EMBL/GenBank/DDBJ whole genome shotgun (WGS) entry which is preliminary data.</text>
</comment>
<dbReference type="RefSeq" id="WP_301803285.1">
    <property type="nucleotide sequence ID" value="NZ_JAUJZH010000001.1"/>
</dbReference>
<dbReference type="EMBL" id="JAUKVY010000001">
    <property type="protein sequence ID" value="MDO1531150.1"/>
    <property type="molecule type" value="Genomic_DNA"/>
</dbReference>
<keyword evidence="3" id="KW-1185">Reference proteome</keyword>
<evidence type="ECO:0000313" key="3">
    <source>
        <dbReference type="Proteomes" id="UP001169027"/>
    </source>
</evidence>
<dbReference type="InterPro" id="IPR000600">
    <property type="entry name" value="ROK"/>
</dbReference>
<proteinExistence type="inferred from homology"/>
<gene>
    <name evidence="2" type="ORF">Q2T77_02530</name>
</gene>
<sequence>MRACVDIGGTKIAVSLSADSRTPLVGRRSEPTAKTGGNDAVALQILRLIDEACAEQNIAGASIERVGVSSAGPFEIRDGMVELASPNICGGIAGPARGLPNQWMTALIEAPLKRRFAHVRVENDAVAALEAERRWGALQGVDHCAFVTWSTGVGVGLCVDGHVLRGKNGNAGHAGHSFVSDDDNQALCGCGNFGDVEGLVAGNAIARRFGEPAVDLFAAAARGEAKALATTDALCRVMGRMLFNLVATLDLQRISLGGSVFWNNRDFLLPRLQAQIDGKLAALTRGAVLVAAGLGDRVGDYGAMALLD</sequence>
<dbReference type="Pfam" id="PF00480">
    <property type="entry name" value="ROK"/>
    <property type="match status" value="1"/>
</dbReference>
<dbReference type="PANTHER" id="PTHR18964">
    <property type="entry name" value="ROK (REPRESSOR, ORF, KINASE) FAMILY"/>
    <property type="match status" value="1"/>
</dbReference>
<organism evidence="2 3">
    <name type="scientific">Variovorax ginsengisoli</name>
    <dbReference type="NCBI Taxonomy" id="363844"/>
    <lineage>
        <taxon>Bacteria</taxon>
        <taxon>Pseudomonadati</taxon>
        <taxon>Pseudomonadota</taxon>
        <taxon>Betaproteobacteria</taxon>
        <taxon>Burkholderiales</taxon>
        <taxon>Comamonadaceae</taxon>
        <taxon>Variovorax</taxon>
    </lineage>
</organism>
<dbReference type="Gene3D" id="3.30.420.40">
    <property type="match status" value="2"/>
</dbReference>
<evidence type="ECO:0000313" key="2">
    <source>
        <dbReference type="EMBL" id="MDO1531150.1"/>
    </source>
</evidence>
<dbReference type="Proteomes" id="UP001169027">
    <property type="component" value="Unassembled WGS sequence"/>
</dbReference>
<dbReference type="SUPFAM" id="SSF53067">
    <property type="entry name" value="Actin-like ATPase domain"/>
    <property type="match status" value="1"/>
</dbReference>
<dbReference type="InterPro" id="IPR043129">
    <property type="entry name" value="ATPase_NBD"/>
</dbReference>
<protein>
    <submittedName>
        <fullName evidence="2">ROK family protein</fullName>
    </submittedName>
</protein>
<evidence type="ECO:0000256" key="1">
    <source>
        <dbReference type="ARBA" id="ARBA00006479"/>
    </source>
</evidence>
<name>A0ABT8RXQ9_9BURK</name>
<comment type="similarity">
    <text evidence="1">Belongs to the ROK (NagC/XylR) family.</text>
</comment>
<dbReference type="PANTHER" id="PTHR18964:SF149">
    <property type="entry name" value="BIFUNCTIONAL UDP-N-ACETYLGLUCOSAMINE 2-EPIMERASE_N-ACETYLMANNOSAMINE KINASE"/>
    <property type="match status" value="1"/>
</dbReference>
<accession>A0ABT8RXQ9</accession>